<dbReference type="Proteomes" id="UP001214441">
    <property type="component" value="Unassembled WGS sequence"/>
</dbReference>
<dbReference type="InterPro" id="IPR000792">
    <property type="entry name" value="Tscrpt_reg_LuxR_C"/>
</dbReference>
<dbReference type="CDD" id="cd06170">
    <property type="entry name" value="LuxR_C_like"/>
    <property type="match status" value="1"/>
</dbReference>
<dbReference type="InterPro" id="IPR016032">
    <property type="entry name" value="Sig_transdc_resp-reg_C-effctor"/>
</dbReference>
<dbReference type="RefSeq" id="WP_274039786.1">
    <property type="nucleotide sequence ID" value="NZ_JANCPR020000001.1"/>
</dbReference>
<reference evidence="6 7" key="1">
    <citation type="submission" date="2023-05" db="EMBL/GenBank/DDBJ databases">
        <title>Streptantibioticus silvisoli sp. nov., acidotolerant actinomycetes 1 from pine litter.</title>
        <authorList>
            <person name="Swiecimska M."/>
            <person name="Golinska P."/>
            <person name="Sangal V."/>
            <person name="Wachnowicz B."/>
            <person name="Goodfellow M."/>
        </authorList>
    </citation>
    <scope>NUCLEOTIDE SEQUENCE [LARGE SCALE GENOMIC DNA]</scope>
    <source>
        <strain evidence="6 7">DSM 42109</strain>
    </source>
</reference>
<gene>
    <name evidence="6" type="ORF">NMN56_000945</name>
</gene>
<name>A0ABT6ZNZ8_9ACTN</name>
<dbReference type="PRINTS" id="PR00038">
    <property type="entry name" value="HTHLUXR"/>
</dbReference>
<evidence type="ECO:0000313" key="6">
    <source>
        <dbReference type="EMBL" id="MDJ1130539.1"/>
    </source>
</evidence>
<dbReference type="InterPro" id="IPR039420">
    <property type="entry name" value="WalR-like"/>
</dbReference>
<evidence type="ECO:0000256" key="2">
    <source>
        <dbReference type="ARBA" id="ARBA00023125"/>
    </source>
</evidence>
<dbReference type="Gene3D" id="3.40.50.2300">
    <property type="match status" value="1"/>
</dbReference>
<protein>
    <submittedName>
        <fullName evidence="6">Response regulator transcription factor</fullName>
    </submittedName>
</protein>
<sequence>MTTILLCAENILIRKGLRKILEDDEGLRVVAETGNISEVLKLAEQHRPDVAFVELNMPYGEGLRMSHALSKDGEASSIGLAFITQSFDPTVALRGLLAGARAFLAKSDPPRHLIAAVHAVAAGYTVLPPDTVSALEPWGALSLSTTRVADMFSTLTARELEVLRLIAAGMANREIAKTLSLGEATVKSHVSRLLSKLGLRNRSQAVAQAYAGGLIPSPSAYASS</sequence>
<keyword evidence="2" id="KW-0238">DNA-binding</keyword>
<accession>A0ABT6ZNZ8</accession>
<dbReference type="Pfam" id="PF00072">
    <property type="entry name" value="Response_reg"/>
    <property type="match status" value="1"/>
</dbReference>
<dbReference type="SUPFAM" id="SSF52172">
    <property type="entry name" value="CheY-like"/>
    <property type="match status" value="1"/>
</dbReference>
<dbReference type="PROSITE" id="PS50110">
    <property type="entry name" value="RESPONSE_REGULATORY"/>
    <property type="match status" value="1"/>
</dbReference>
<evidence type="ECO:0000259" key="4">
    <source>
        <dbReference type="PROSITE" id="PS50043"/>
    </source>
</evidence>
<dbReference type="InterPro" id="IPR001789">
    <property type="entry name" value="Sig_transdc_resp-reg_receiver"/>
</dbReference>
<keyword evidence="1" id="KW-0597">Phosphoprotein</keyword>
<dbReference type="PANTHER" id="PTHR43214">
    <property type="entry name" value="TWO-COMPONENT RESPONSE REGULATOR"/>
    <property type="match status" value="1"/>
</dbReference>
<evidence type="ECO:0000259" key="5">
    <source>
        <dbReference type="PROSITE" id="PS50110"/>
    </source>
</evidence>
<dbReference type="PROSITE" id="PS00622">
    <property type="entry name" value="HTH_LUXR_1"/>
    <property type="match status" value="1"/>
</dbReference>
<dbReference type="SMART" id="SM00448">
    <property type="entry name" value="REC"/>
    <property type="match status" value="1"/>
</dbReference>
<evidence type="ECO:0000313" key="7">
    <source>
        <dbReference type="Proteomes" id="UP001214441"/>
    </source>
</evidence>
<dbReference type="SUPFAM" id="SSF46894">
    <property type="entry name" value="C-terminal effector domain of the bipartite response regulators"/>
    <property type="match status" value="1"/>
</dbReference>
<dbReference type="InterPro" id="IPR058245">
    <property type="entry name" value="NreC/VraR/RcsB-like_REC"/>
</dbReference>
<keyword evidence="7" id="KW-1185">Reference proteome</keyword>
<dbReference type="CDD" id="cd17535">
    <property type="entry name" value="REC_NarL-like"/>
    <property type="match status" value="1"/>
</dbReference>
<comment type="caution">
    <text evidence="3">Lacks conserved residue(s) required for the propagation of feature annotation.</text>
</comment>
<feature type="domain" description="HTH luxR-type" evidence="4">
    <location>
        <begin position="148"/>
        <end position="213"/>
    </location>
</feature>
<dbReference type="PROSITE" id="PS50043">
    <property type="entry name" value="HTH_LUXR_2"/>
    <property type="match status" value="1"/>
</dbReference>
<organism evidence="6 7">
    <name type="scientific">Streptomyces iconiensis</name>
    <dbReference type="NCBI Taxonomy" id="1384038"/>
    <lineage>
        <taxon>Bacteria</taxon>
        <taxon>Bacillati</taxon>
        <taxon>Actinomycetota</taxon>
        <taxon>Actinomycetes</taxon>
        <taxon>Kitasatosporales</taxon>
        <taxon>Streptomycetaceae</taxon>
        <taxon>Streptomyces</taxon>
    </lineage>
</organism>
<comment type="caution">
    <text evidence="6">The sequence shown here is derived from an EMBL/GenBank/DDBJ whole genome shotgun (WGS) entry which is preliminary data.</text>
</comment>
<dbReference type="PANTHER" id="PTHR43214:SF43">
    <property type="entry name" value="TWO-COMPONENT RESPONSE REGULATOR"/>
    <property type="match status" value="1"/>
</dbReference>
<dbReference type="SMART" id="SM00421">
    <property type="entry name" value="HTH_LUXR"/>
    <property type="match status" value="1"/>
</dbReference>
<dbReference type="EMBL" id="JANCPR020000001">
    <property type="protein sequence ID" value="MDJ1130539.1"/>
    <property type="molecule type" value="Genomic_DNA"/>
</dbReference>
<dbReference type="Pfam" id="PF00196">
    <property type="entry name" value="GerE"/>
    <property type="match status" value="1"/>
</dbReference>
<evidence type="ECO:0000256" key="3">
    <source>
        <dbReference type="PROSITE-ProRule" id="PRU00169"/>
    </source>
</evidence>
<evidence type="ECO:0000256" key="1">
    <source>
        <dbReference type="ARBA" id="ARBA00022553"/>
    </source>
</evidence>
<feature type="domain" description="Response regulatory" evidence="5">
    <location>
        <begin position="3"/>
        <end position="121"/>
    </location>
</feature>
<proteinExistence type="predicted"/>
<dbReference type="InterPro" id="IPR011006">
    <property type="entry name" value="CheY-like_superfamily"/>
</dbReference>